<reference evidence="1 2" key="1">
    <citation type="submission" date="2020-12" db="EMBL/GenBank/DDBJ databases">
        <title>Sphingomonas sp.</title>
        <authorList>
            <person name="Kim M.K."/>
        </authorList>
    </citation>
    <scope>NUCLEOTIDE SEQUENCE [LARGE SCALE GENOMIC DNA]</scope>
    <source>
        <strain evidence="1 2">BT552</strain>
    </source>
</reference>
<name>A0ABS2D5Y0_9SPHN</name>
<evidence type="ECO:0000313" key="1">
    <source>
        <dbReference type="EMBL" id="MBM6576336.1"/>
    </source>
</evidence>
<comment type="caution">
    <text evidence="1">The sequence shown here is derived from an EMBL/GenBank/DDBJ whole genome shotgun (WGS) entry which is preliminary data.</text>
</comment>
<sequence>MPHTHALFLGNEFLGEVTPNGFNFYSSERLVPLPSTYYSPNYRWTWSGRTPVEDAAQVEAILIPQVKAANEALVKSLYSQNYGKQKKYSRKQQEVIDFRSLNGALGLPVANALTATLASFVPGFTTMNATQQKKKFRFAMAQAKKRNVSIDVIIGEMEARLDTVEDQVAAWEATELEAILAIKAATTAAGKRAAYAAINWAWQPVF</sequence>
<dbReference type="EMBL" id="JAFEMC010000002">
    <property type="protein sequence ID" value="MBM6576336.1"/>
    <property type="molecule type" value="Genomic_DNA"/>
</dbReference>
<evidence type="ECO:0000313" key="2">
    <source>
        <dbReference type="Proteomes" id="UP000763641"/>
    </source>
</evidence>
<protein>
    <submittedName>
        <fullName evidence="1">Uncharacterized protein</fullName>
    </submittedName>
</protein>
<accession>A0ABS2D5Y0</accession>
<organism evidence="1 2">
    <name type="scientific">Sphingomonas longa</name>
    <dbReference type="NCBI Taxonomy" id="2778730"/>
    <lineage>
        <taxon>Bacteria</taxon>
        <taxon>Pseudomonadati</taxon>
        <taxon>Pseudomonadota</taxon>
        <taxon>Alphaproteobacteria</taxon>
        <taxon>Sphingomonadales</taxon>
        <taxon>Sphingomonadaceae</taxon>
        <taxon>Sphingomonas</taxon>
    </lineage>
</organism>
<proteinExistence type="predicted"/>
<dbReference type="RefSeq" id="WP_204198074.1">
    <property type="nucleotide sequence ID" value="NZ_JAFEMC010000002.1"/>
</dbReference>
<gene>
    <name evidence="1" type="ORF">ILT43_08120</name>
</gene>
<dbReference type="Proteomes" id="UP000763641">
    <property type="component" value="Unassembled WGS sequence"/>
</dbReference>
<keyword evidence="2" id="KW-1185">Reference proteome</keyword>